<evidence type="ECO:0000313" key="2">
    <source>
        <dbReference type="EMBL" id="OOV87077.1"/>
    </source>
</evidence>
<dbReference type="InterPro" id="IPR008407">
    <property type="entry name" value="Brnchd-chn_aa_trnsp_AzlD"/>
</dbReference>
<feature type="transmembrane region" description="Helical" evidence="1">
    <location>
        <begin position="6"/>
        <end position="26"/>
    </location>
</feature>
<reference evidence="2" key="1">
    <citation type="submission" date="2017-02" db="EMBL/GenBank/DDBJ databases">
        <title>Draft Genome Sequence of the Salt Water Bacterium Oceanospirillum linum ATCC 11336.</title>
        <authorList>
            <person name="Trachtenberg A.M."/>
            <person name="Carney J.G."/>
            <person name="Linnane J.D."/>
            <person name="Rheaume B.A."/>
            <person name="Pitts N.L."/>
            <person name="Mykles D.L."/>
            <person name="Maclea K.S."/>
        </authorList>
    </citation>
    <scope>NUCLEOTIDE SEQUENCE [LARGE SCALE GENOMIC DNA]</scope>
    <source>
        <strain evidence="2">ATCC 11336</strain>
    </source>
</reference>
<accession>A0A1T1HBH4</accession>
<keyword evidence="3" id="KW-1185">Reference proteome</keyword>
<keyword evidence="1" id="KW-1133">Transmembrane helix</keyword>
<dbReference type="Pfam" id="PF05437">
    <property type="entry name" value="AzlD"/>
    <property type="match status" value="1"/>
</dbReference>
<organism evidence="2 3">
    <name type="scientific">Oceanospirillum linum</name>
    <dbReference type="NCBI Taxonomy" id="966"/>
    <lineage>
        <taxon>Bacteria</taxon>
        <taxon>Pseudomonadati</taxon>
        <taxon>Pseudomonadota</taxon>
        <taxon>Gammaproteobacteria</taxon>
        <taxon>Oceanospirillales</taxon>
        <taxon>Oceanospirillaceae</taxon>
        <taxon>Oceanospirillum</taxon>
    </lineage>
</organism>
<keyword evidence="1" id="KW-0472">Membrane</keyword>
<evidence type="ECO:0000313" key="3">
    <source>
        <dbReference type="Proteomes" id="UP000190064"/>
    </source>
</evidence>
<comment type="caution">
    <text evidence="2">The sequence shown here is derived from an EMBL/GenBank/DDBJ whole genome shotgun (WGS) entry which is preliminary data.</text>
</comment>
<dbReference type="Proteomes" id="UP000190064">
    <property type="component" value="Unassembled WGS sequence"/>
</dbReference>
<dbReference type="EMBL" id="MTSD02000003">
    <property type="protein sequence ID" value="OOV87077.1"/>
    <property type="molecule type" value="Genomic_DNA"/>
</dbReference>
<feature type="transmembrane region" description="Helical" evidence="1">
    <location>
        <begin position="70"/>
        <end position="87"/>
    </location>
</feature>
<dbReference type="AlphaFoldDB" id="A0A1T1HBH4"/>
<proteinExistence type="predicted"/>
<protein>
    <submittedName>
        <fullName evidence="2">Branched-chain amino acid ABC transporter</fullName>
    </submittedName>
</protein>
<sequence length="111" mass="11923">METSMWLALASIALGTYLLRLLPYLWMKAALTKKQMEGGISAMPSWLTILGPTMIAAMFGTSLVPAHLDTISWLATGAGTLVTFAVWTRTRSMGLPILCGVAAFGMIMLSL</sequence>
<name>A0A1T1HBH4_OCELI</name>
<evidence type="ECO:0000256" key="1">
    <source>
        <dbReference type="SAM" id="Phobius"/>
    </source>
</evidence>
<feature type="transmembrane region" description="Helical" evidence="1">
    <location>
        <begin position="46"/>
        <end position="64"/>
    </location>
</feature>
<keyword evidence="1" id="KW-0812">Transmembrane</keyword>
<dbReference type="STRING" id="966.BTA35_0208710"/>
<feature type="transmembrane region" description="Helical" evidence="1">
    <location>
        <begin position="94"/>
        <end position="110"/>
    </location>
</feature>
<gene>
    <name evidence="2" type="ORF">BTA35_0208710</name>
</gene>